<dbReference type="Proteomes" id="UP001271007">
    <property type="component" value="Unassembled WGS sequence"/>
</dbReference>
<comment type="caution">
    <text evidence="1">The sequence shown here is derived from an EMBL/GenBank/DDBJ whole genome shotgun (WGS) entry which is preliminary data.</text>
</comment>
<protein>
    <submittedName>
        <fullName evidence="1">Uncharacterized protein</fullName>
    </submittedName>
</protein>
<accession>A0AAJ0DKE9</accession>
<reference evidence="1" key="1">
    <citation type="submission" date="2023-04" db="EMBL/GenBank/DDBJ databases">
        <title>Black Yeasts Isolated from many extreme environments.</title>
        <authorList>
            <person name="Coleine C."/>
            <person name="Stajich J.E."/>
            <person name="Selbmann L."/>
        </authorList>
    </citation>
    <scope>NUCLEOTIDE SEQUENCE</scope>
    <source>
        <strain evidence="1">CCFEE 5312</strain>
    </source>
</reference>
<gene>
    <name evidence="1" type="ORF">LTR09_003528</name>
</gene>
<organism evidence="1 2">
    <name type="scientific">Extremus antarcticus</name>
    <dbReference type="NCBI Taxonomy" id="702011"/>
    <lineage>
        <taxon>Eukaryota</taxon>
        <taxon>Fungi</taxon>
        <taxon>Dikarya</taxon>
        <taxon>Ascomycota</taxon>
        <taxon>Pezizomycotina</taxon>
        <taxon>Dothideomycetes</taxon>
        <taxon>Dothideomycetidae</taxon>
        <taxon>Mycosphaerellales</taxon>
        <taxon>Extremaceae</taxon>
        <taxon>Extremus</taxon>
    </lineage>
</organism>
<evidence type="ECO:0000313" key="1">
    <source>
        <dbReference type="EMBL" id="KAK3055608.1"/>
    </source>
</evidence>
<keyword evidence="2" id="KW-1185">Reference proteome</keyword>
<evidence type="ECO:0000313" key="2">
    <source>
        <dbReference type="Proteomes" id="UP001271007"/>
    </source>
</evidence>
<name>A0AAJ0DKE9_9PEZI</name>
<dbReference type="PANTHER" id="PTHR43264:SF1">
    <property type="entry name" value="INOSINE_URIDINE-PREFERRING NUCLEOSIDE HYDROLASE DOMAIN-CONTAINING PROTEIN"/>
    <property type="match status" value="1"/>
</dbReference>
<dbReference type="PANTHER" id="PTHR43264">
    <property type="match status" value="1"/>
</dbReference>
<dbReference type="AlphaFoldDB" id="A0AAJ0DKE9"/>
<dbReference type="EMBL" id="JAWDJX010000008">
    <property type="protein sequence ID" value="KAK3055608.1"/>
    <property type="molecule type" value="Genomic_DNA"/>
</dbReference>
<sequence length="170" mass="18787">MGGTYPSGWEYNFGGVDPDSTAYVLDHWPKTVPTTYSGFELGRTIESGQELASHSPPDSPGLAAYQWYVGRGRTVEKSWDPVTALYGILGLDWFGRLGVKAPFAYANTFGYNIIMAANGSNAWINDTRVTNQHWLRLADGVKEESVACLLAQFYARDPVVTTCLMSRMEC</sequence>
<proteinExistence type="predicted"/>